<evidence type="ECO:0000313" key="1">
    <source>
        <dbReference type="EMBL" id="GES80583.1"/>
    </source>
</evidence>
<name>A0A8H3QI43_9GLOM</name>
<dbReference type="AlphaFoldDB" id="A0A8H3QI43"/>
<protein>
    <submittedName>
        <fullName evidence="1">Uncharacterized protein</fullName>
    </submittedName>
</protein>
<reference evidence="1" key="1">
    <citation type="submission" date="2019-10" db="EMBL/GenBank/DDBJ databases">
        <title>Conservation and host-specific expression of non-tandemly repeated heterogenous ribosome RNA gene in arbuscular mycorrhizal fungi.</title>
        <authorList>
            <person name="Maeda T."/>
            <person name="Kobayashi Y."/>
            <person name="Nakagawa T."/>
            <person name="Ezawa T."/>
            <person name="Yamaguchi K."/>
            <person name="Bino T."/>
            <person name="Nishimoto Y."/>
            <person name="Shigenobu S."/>
            <person name="Kawaguchi M."/>
        </authorList>
    </citation>
    <scope>NUCLEOTIDE SEQUENCE</scope>
    <source>
        <strain evidence="1">HR1</strain>
    </source>
</reference>
<gene>
    <name evidence="1" type="ORF">RCL2_000785500</name>
</gene>
<proteinExistence type="predicted"/>
<accession>A0A8H3QI43</accession>
<organism evidence="1 2">
    <name type="scientific">Rhizophagus clarus</name>
    <dbReference type="NCBI Taxonomy" id="94130"/>
    <lineage>
        <taxon>Eukaryota</taxon>
        <taxon>Fungi</taxon>
        <taxon>Fungi incertae sedis</taxon>
        <taxon>Mucoromycota</taxon>
        <taxon>Glomeromycotina</taxon>
        <taxon>Glomeromycetes</taxon>
        <taxon>Glomerales</taxon>
        <taxon>Glomeraceae</taxon>
        <taxon>Rhizophagus</taxon>
    </lineage>
</organism>
<dbReference type="EMBL" id="BLAL01000050">
    <property type="protein sequence ID" value="GES80583.1"/>
    <property type="molecule type" value="Genomic_DNA"/>
</dbReference>
<dbReference type="Proteomes" id="UP000615446">
    <property type="component" value="Unassembled WGS sequence"/>
</dbReference>
<comment type="caution">
    <text evidence="1">The sequence shown here is derived from an EMBL/GenBank/DDBJ whole genome shotgun (WGS) entry which is preliminary data.</text>
</comment>
<sequence length="71" mass="8249">MNFGLQPPGFTGNFDDNNEFFFFLDYQKPIFVFDLVGRIILTEIVTGIPNKFGVIFQLLALFKWLPGIFRI</sequence>
<evidence type="ECO:0000313" key="2">
    <source>
        <dbReference type="Proteomes" id="UP000615446"/>
    </source>
</evidence>